<sequence length="308" mass="33506">MPTPKTRIGPLLRQENGFLIRETFLRIEPTVDVYIREKWLEQPGVRQILPVILLHGAGMDGAGFDVPVENTSLADALARQGAHTFAFDFRGHGRSSRAADGFAVTLESSIQDTSAVLDYVQEISGSQQFVLVGISYGSIVASVFAERYPTRIAGIVLLGFLYKTTGVSLEDSLEEAAKAPAGYAFTTEEEWPELFIPTAAPAVIDWHQAHFGTAYAYPVGPYFEVRKLPFAINPERFQGRVLIITGDLDPLATDADVARYVQAVGSPAEKKSHLKQIGVGHLPYVEAQAEAVQQAINEFVAAASADVE</sequence>
<name>A0A402BEP4_9CHLR</name>
<comment type="caution">
    <text evidence="2">The sequence shown here is derived from an EMBL/GenBank/DDBJ whole genome shotgun (WGS) entry which is preliminary data.</text>
</comment>
<dbReference type="InterPro" id="IPR050228">
    <property type="entry name" value="Carboxylesterase_BioH"/>
</dbReference>
<dbReference type="PANTHER" id="PTHR43194:SF2">
    <property type="entry name" value="PEROXISOMAL MEMBRANE PROTEIN LPX1"/>
    <property type="match status" value="1"/>
</dbReference>
<dbReference type="RefSeq" id="WP_126630043.1">
    <property type="nucleotide sequence ID" value="NZ_BIFT01000002.1"/>
</dbReference>
<dbReference type="Pfam" id="PF00561">
    <property type="entry name" value="Abhydrolase_1"/>
    <property type="match status" value="1"/>
</dbReference>
<evidence type="ECO:0000313" key="3">
    <source>
        <dbReference type="Proteomes" id="UP000287171"/>
    </source>
</evidence>
<dbReference type="SUPFAM" id="SSF53474">
    <property type="entry name" value="alpha/beta-Hydrolases"/>
    <property type="match status" value="1"/>
</dbReference>
<dbReference type="OrthoDB" id="9806902at2"/>
<feature type="domain" description="AB hydrolase-1" evidence="1">
    <location>
        <begin position="50"/>
        <end position="167"/>
    </location>
</feature>
<dbReference type="EMBL" id="BIFT01000002">
    <property type="protein sequence ID" value="GCE29853.1"/>
    <property type="molecule type" value="Genomic_DNA"/>
</dbReference>
<keyword evidence="3" id="KW-1185">Reference proteome</keyword>
<dbReference type="InterPro" id="IPR029058">
    <property type="entry name" value="AB_hydrolase_fold"/>
</dbReference>
<dbReference type="AlphaFoldDB" id="A0A402BEP4"/>
<evidence type="ECO:0000313" key="2">
    <source>
        <dbReference type="EMBL" id="GCE29853.1"/>
    </source>
</evidence>
<dbReference type="InterPro" id="IPR000073">
    <property type="entry name" value="AB_hydrolase_1"/>
</dbReference>
<proteinExistence type="predicted"/>
<gene>
    <name evidence="2" type="ORF">KDA_53370</name>
</gene>
<dbReference type="Proteomes" id="UP000287171">
    <property type="component" value="Unassembled WGS sequence"/>
</dbReference>
<reference evidence="3" key="1">
    <citation type="submission" date="2018-12" db="EMBL/GenBank/DDBJ databases">
        <title>Tengunoibacter tsumagoiensis gen. nov., sp. nov., Dictyobacter kobayashii sp. nov., D. alpinus sp. nov., and D. joshuensis sp. nov. and description of Dictyobacteraceae fam. nov. within the order Ktedonobacterales isolated from Tengu-no-mugimeshi.</title>
        <authorList>
            <person name="Wang C.M."/>
            <person name="Zheng Y."/>
            <person name="Sakai Y."/>
            <person name="Toyoda A."/>
            <person name="Minakuchi Y."/>
            <person name="Abe K."/>
            <person name="Yokota A."/>
            <person name="Yabe S."/>
        </authorList>
    </citation>
    <scope>NUCLEOTIDE SEQUENCE [LARGE SCALE GENOMIC DNA]</scope>
    <source>
        <strain evidence="3">Uno16</strain>
    </source>
</reference>
<dbReference type="PANTHER" id="PTHR43194">
    <property type="entry name" value="HYDROLASE ALPHA/BETA FOLD FAMILY"/>
    <property type="match status" value="1"/>
</dbReference>
<evidence type="ECO:0000259" key="1">
    <source>
        <dbReference type="Pfam" id="PF00561"/>
    </source>
</evidence>
<dbReference type="Gene3D" id="3.40.50.1820">
    <property type="entry name" value="alpha/beta hydrolase"/>
    <property type="match status" value="1"/>
</dbReference>
<protein>
    <recommendedName>
        <fullName evidence="1">AB hydrolase-1 domain-containing protein</fullName>
    </recommendedName>
</protein>
<organism evidence="2 3">
    <name type="scientific">Dictyobacter alpinus</name>
    <dbReference type="NCBI Taxonomy" id="2014873"/>
    <lineage>
        <taxon>Bacteria</taxon>
        <taxon>Bacillati</taxon>
        <taxon>Chloroflexota</taxon>
        <taxon>Ktedonobacteria</taxon>
        <taxon>Ktedonobacterales</taxon>
        <taxon>Dictyobacteraceae</taxon>
        <taxon>Dictyobacter</taxon>
    </lineage>
</organism>
<accession>A0A402BEP4</accession>